<evidence type="ECO:0000256" key="3">
    <source>
        <dbReference type="ARBA" id="ARBA00022475"/>
    </source>
</evidence>
<keyword evidence="9" id="KW-1185">Reference proteome</keyword>
<feature type="transmembrane region" description="Helical" evidence="7">
    <location>
        <begin position="110"/>
        <end position="130"/>
    </location>
</feature>
<evidence type="ECO:0000313" key="8">
    <source>
        <dbReference type="EMBL" id="MEX6690507.1"/>
    </source>
</evidence>
<dbReference type="InterPro" id="IPR032808">
    <property type="entry name" value="DoxX"/>
</dbReference>
<comment type="subcellular location">
    <subcellularLocation>
        <location evidence="1">Cell membrane</location>
        <topology evidence="1">Multi-pass membrane protein</topology>
    </subcellularLocation>
</comment>
<keyword evidence="3" id="KW-1003">Cell membrane</keyword>
<protein>
    <submittedName>
        <fullName evidence="8">DoxX family protein</fullName>
    </submittedName>
</protein>
<comment type="similarity">
    <text evidence="2">Belongs to the DoxX family.</text>
</comment>
<accession>A0ABV3ZKT8</accession>
<dbReference type="Proteomes" id="UP001560573">
    <property type="component" value="Unassembled WGS sequence"/>
</dbReference>
<organism evidence="8 9">
    <name type="scientific">Danxiaibacter flavus</name>
    <dbReference type="NCBI Taxonomy" id="3049108"/>
    <lineage>
        <taxon>Bacteria</taxon>
        <taxon>Pseudomonadati</taxon>
        <taxon>Bacteroidota</taxon>
        <taxon>Chitinophagia</taxon>
        <taxon>Chitinophagales</taxon>
        <taxon>Chitinophagaceae</taxon>
        <taxon>Danxiaibacter</taxon>
    </lineage>
</organism>
<reference evidence="8 9" key="1">
    <citation type="submission" date="2023-07" db="EMBL/GenBank/DDBJ databases">
        <authorList>
            <person name="Lian W.-H."/>
        </authorList>
    </citation>
    <scope>NUCLEOTIDE SEQUENCE [LARGE SCALE GENOMIC DNA]</scope>
    <source>
        <strain evidence="8 9">SYSU DXS3180</strain>
    </source>
</reference>
<keyword evidence="6 7" id="KW-0472">Membrane</keyword>
<keyword evidence="5 7" id="KW-1133">Transmembrane helix</keyword>
<gene>
    <name evidence="8" type="ORF">QTN47_23545</name>
</gene>
<evidence type="ECO:0000256" key="2">
    <source>
        <dbReference type="ARBA" id="ARBA00006679"/>
    </source>
</evidence>
<evidence type="ECO:0000256" key="5">
    <source>
        <dbReference type="ARBA" id="ARBA00022989"/>
    </source>
</evidence>
<comment type="caution">
    <text evidence="8">The sequence shown here is derived from an EMBL/GenBank/DDBJ whole genome shotgun (WGS) entry which is preliminary data.</text>
</comment>
<feature type="transmembrane region" description="Helical" evidence="7">
    <location>
        <begin position="73"/>
        <end position="98"/>
    </location>
</feature>
<dbReference type="InterPro" id="IPR051907">
    <property type="entry name" value="DoxX-like_oxidoreductase"/>
</dbReference>
<evidence type="ECO:0000256" key="7">
    <source>
        <dbReference type="SAM" id="Phobius"/>
    </source>
</evidence>
<evidence type="ECO:0000256" key="1">
    <source>
        <dbReference type="ARBA" id="ARBA00004651"/>
    </source>
</evidence>
<proteinExistence type="inferred from homology"/>
<dbReference type="Pfam" id="PF07681">
    <property type="entry name" value="DoxX"/>
    <property type="match status" value="1"/>
</dbReference>
<evidence type="ECO:0000313" key="9">
    <source>
        <dbReference type="Proteomes" id="UP001560573"/>
    </source>
</evidence>
<evidence type="ECO:0000256" key="4">
    <source>
        <dbReference type="ARBA" id="ARBA00022692"/>
    </source>
</evidence>
<dbReference type="EMBL" id="JAULBC010000009">
    <property type="protein sequence ID" value="MEX6690507.1"/>
    <property type="molecule type" value="Genomic_DNA"/>
</dbReference>
<feature type="transmembrane region" description="Helical" evidence="7">
    <location>
        <begin position="47"/>
        <end position="66"/>
    </location>
</feature>
<dbReference type="PANTHER" id="PTHR33452:SF1">
    <property type="entry name" value="INNER MEMBRANE PROTEIN YPHA-RELATED"/>
    <property type="match status" value="1"/>
</dbReference>
<sequence length="136" mass="15476">MRKFFSINYSSAAFNFSMLLVRLTFGLCLLLKHGLPKLMSFATLQYQFYNFMGIGSRFSLILVLFAEIFCSMFIILGLFTRMMVIPLIIMFLVIIFGHDKGKPLMDSELALVYLTAMITLLFCGPGRVSVDGMINR</sequence>
<dbReference type="PANTHER" id="PTHR33452">
    <property type="entry name" value="OXIDOREDUCTASE CATD-RELATED"/>
    <property type="match status" value="1"/>
</dbReference>
<evidence type="ECO:0000256" key="6">
    <source>
        <dbReference type="ARBA" id="ARBA00023136"/>
    </source>
</evidence>
<dbReference type="RefSeq" id="WP_369331922.1">
    <property type="nucleotide sequence ID" value="NZ_JAULBC010000009.1"/>
</dbReference>
<name>A0ABV3ZKT8_9BACT</name>
<feature type="transmembrane region" description="Helical" evidence="7">
    <location>
        <begin position="12"/>
        <end position="35"/>
    </location>
</feature>
<keyword evidence="4 7" id="KW-0812">Transmembrane</keyword>